<dbReference type="GO" id="GO:0051301">
    <property type="term" value="P:cell division"/>
    <property type="evidence" value="ECO:0007669"/>
    <property type="project" value="UniProtKB-KW"/>
</dbReference>
<evidence type="ECO:0000256" key="6">
    <source>
        <dbReference type="ARBA" id="ARBA00022786"/>
    </source>
</evidence>
<evidence type="ECO:0000256" key="7">
    <source>
        <dbReference type="ARBA" id="ARBA00022833"/>
    </source>
</evidence>
<dbReference type="Gene3D" id="3.30.40.10">
    <property type="entry name" value="Zinc/RING finger domain, C3HC4 (zinc finger)"/>
    <property type="match status" value="1"/>
</dbReference>
<dbReference type="InterPro" id="IPR001841">
    <property type="entry name" value="Znf_RING"/>
</dbReference>
<keyword evidence="5" id="KW-0498">Mitosis</keyword>
<evidence type="ECO:0000259" key="11">
    <source>
        <dbReference type="PROSITE" id="PS50089"/>
    </source>
</evidence>
<feature type="compositionally biased region" description="Acidic residues" evidence="10">
    <location>
        <begin position="35"/>
        <end position="47"/>
    </location>
</feature>
<feature type="region of interest" description="Disordered" evidence="10">
    <location>
        <begin position="22"/>
        <end position="47"/>
    </location>
</feature>
<dbReference type="EMBL" id="CCBQ010000041">
    <property type="protein sequence ID" value="CDO94867.1"/>
    <property type="molecule type" value="Genomic_DNA"/>
</dbReference>
<dbReference type="SMART" id="SM00184">
    <property type="entry name" value="RING"/>
    <property type="match status" value="1"/>
</dbReference>
<evidence type="ECO:0000256" key="10">
    <source>
        <dbReference type="SAM" id="MobiDB-lite"/>
    </source>
</evidence>
<evidence type="ECO:0000256" key="9">
    <source>
        <dbReference type="PROSITE-ProRule" id="PRU00175"/>
    </source>
</evidence>
<evidence type="ECO:0000313" key="13">
    <source>
        <dbReference type="Proteomes" id="UP000031516"/>
    </source>
</evidence>
<evidence type="ECO:0000256" key="2">
    <source>
        <dbReference type="ARBA" id="ARBA00022618"/>
    </source>
</evidence>
<sequence>MRIEVTGVSLVSTWAWDIPKDSSNAEHATIQPTEVEQEEEEQESDEDEEVCGICRNRYDATCPSCEYPGSGCPIVLGLCNHNFHVHCIKQWLSTETSRGLCPLCRQGFQLRTSALINKPHYEEFQKLLMSVRQHNIPMGGELDQDMMDDGFIR</sequence>
<evidence type="ECO:0000256" key="1">
    <source>
        <dbReference type="ARBA" id="ARBA00013928"/>
    </source>
</evidence>
<dbReference type="PROSITE" id="PS50089">
    <property type="entry name" value="ZF_RING_2"/>
    <property type="match status" value="1"/>
</dbReference>
<keyword evidence="3" id="KW-0479">Metal-binding</keyword>
<name>A0A0A8L9F4_9SACH</name>
<dbReference type="InterPro" id="IPR051031">
    <property type="entry name" value="RING-box_E3_Ubiquitin_Ligase"/>
</dbReference>
<protein>
    <recommendedName>
        <fullName evidence="1">Anaphase-promoting complex subunit 11</fullName>
    </recommendedName>
</protein>
<dbReference type="PANTHER" id="PTHR11210">
    <property type="entry name" value="RING BOX"/>
    <property type="match status" value="1"/>
</dbReference>
<evidence type="ECO:0000256" key="5">
    <source>
        <dbReference type="ARBA" id="ARBA00022776"/>
    </source>
</evidence>
<accession>A0A0A8L9F4</accession>
<dbReference type="GO" id="GO:0005680">
    <property type="term" value="C:anaphase-promoting complex"/>
    <property type="evidence" value="ECO:0007669"/>
    <property type="project" value="InterPro"/>
</dbReference>
<keyword evidence="13" id="KW-1185">Reference proteome</keyword>
<evidence type="ECO:0000313" key="12">
    <source>
        <dbReference type="EMBL" id="CDO94867.1"/>
    </source>
</evidence>
<dbReference type="CDD" id="cd16456">
    <property type="entry name" value="RING-H2_APC11"/>
    <property type="match status" value="1"/>
</dbReference>
<dbReference type="SUPFAM" id="SSF57850">
    <property type="entry name" value="RING/U-box"/>
    <property type="match status" value="1"/>
</dbReference>
<dbReference type="OrthoDB" id="1681166at2759"/>
<feature type="domain" description="RING-type" evidence="11">
    <location>
        <begin position="51"/>
        <end position="105"/>
    </location>
</feature>
<keyword evidence="2" id="KW-0132">Cell division</keyword>
<evidence type="ECO:0000256" key="4">
    <source>
        <dbReference type="ARBA" id="ARBA00022771"/>
    </source>
</evidence>
<keyword evidence="6" id="KW-0833">Ubl conjugation pathway</keyword>
<keyword evidence="8" id="KW-0131">Cell cycle</keyword>
<evidence type="ECO:0000256" key="8">
    <source>
        <dbReference type="ARBA" id="ARBA00023306"/>
    </source>
</evidence>
<dbReference type="AlphaFoldDB" id="A0A0A8L9F4"/>
<keyword evidence="4 9" id="KW-0863">Zinc-finger</keyword>
<evidence type="ECO:0000256" key="3">
    <source>
        <dbReference type="ARBA" id="ARBA00022723"/>
    </source>
</evidence>
<dbReference type="InterPro" id="IPR013083">
    <property type="entry name" value="Znf_RING/FYVE/PHD"/>
</dbReference>
<reference evidence="12 13" key="1">
    <citation type="submission" date="2014-03" db="EMBL/GenBank/DDBJ databases">
        <title>The genome of Kluyveromyces dobzhanskii.</title>
        <authorList>
            <person name="Nystedt B."/>
            <person name="Astrom S."/>
        </authorList>
    </citation>
    <scope>NUCLEOTIDE SEQUENCE [LARGE SCALE GENOMIC DNA]</scope>
    <source>
        <strain evidence="12 13">CBS 2104</strain>
    </source>
</reference>
<dbReference type="GO" id="GO:0061630">
    <property type="term" value="F:ubiquitin protein ligase activity"/>
    <property type="evidence" value="ECO:0007669"/>
    <property type="project" value="InterPro"/>
</dbReference>
<dbReference type="Pfam" id="PF12861">
    <property type="entry name" value="zf-ANAPC11"/>
    <property type="match status" value="1"/>
</dbReference>
<dbReference type="InterPro" id="IPR024991">
    <property type="entry name" value="RING-H2_APC11"/>
</dbReference>
<gene>
    <name evidence="12" type="ORF">KLDO_g3121</name>
</gene>
<keyword evidence="7" id="KW-0862">Zinc</keyword>
<dbReference type="GO" id="GO:0031145">
    <property type="term" value="P:anaphase-promoting complex-dependent catabolic process"/>
    <property type="evidence" value="ECO:0007669"/>
    <property type="project" value="InterPro"/>
</dbReference>
<dbReference type="GO" id="GO:0097602">
    <property type="term" value="F:cullin family protein binding"/>
    <property type="evidence" value="ECO:0007669"/>
    <property type="project" value="InterPro"/>
</dbReference>
<dbReference type="GO" id="GO:0008270">
    <property type="term" value="F:zinc ion binding"/>
    <property type="evidence" value="ECO:0007669"/>
    <property type="project" value="UniProtKB-KW"/>
</dbReference>
<proteinExistence type="predicted"/>
<dbReference type="Proteomes" id="UP000031516">
    <property type="component" value="Unassembled WGS sequence"/>
</dbReference>
<comment type="caution">
    <text evidence="12">The sequence shown here is derived from an EMBL/GenBank/DDBJ whole genome shotgun (WGS) entry which is preliminary data.</text>
</comment>
<organism evidence="12 13">
    <name type="scientific">Kluyveromyces dobzhanskii CBS 2104</name>
    <dbReference type="NCBI Taxonomy" id="1427455"/>
    <lineage>
        <taxon>Eukaryota</taxon>
        <taxon>Fungi</taxon>
        <taxon>Dikarya</taxon>
        <taxon>Ascomycota</taxon>
        <taxon>Saccharomycotina</taxon>
        <taxon>Saccharomycetes</taxon>
        <taxon>Saccharomycetales</taxon>
        <taxon>Saccharomycetaceae</taxon>
        <taxon>Kluyveromyces</taxon>
    </lineage>
</organism>